<name>A0ABX8DHJ5_9GAMM</name>
<sequence>MQRALTALGRFGKPEDVAAAVAFLASPEAGQITGTGIVVDGGANA</sequence>
<dbReference type="RefSeq" id="WP_213682734.1">
    <property type="nucleotide sequence ID" value="NZ_CP074572.1"/>
</dbReference>
<accession>A0ABX8DHJ5</accession>
<dbReference type="Pfam" id="PF13561">
    <property type="entry name" value="adh_short_C2"/>
    <property type="match status" value="1"/>
</dbReference>
<dbReference type="Proteomes" id="UP000676428">
    <property type="component" value="Chromosome"/>
</dbReference>
<protein>
    <submittedName>
        <fullName evidence="1">SDR family oxidoreductase</fullName>
    </submittedName>
</protein>
<keyword evidence="2" id="KW-1185">Reference proteome</keyword>
<organism evidence="1 2">
    <name type="scientific">Shewanella dokdonensis</name>
    <dbReference type="NCBI Taxonomy" id="712036"/>
    <lineage>
        <taxon>Bacteria</taxon>
        <taxon>Pseudomonadati</taxon>
        <taxon>Pseudomonadota</taxon>
        <taxon>Gammaproteobacteria</taxon>
        <taxon>Alteromonadales</taxon>
        <taxon>Shewanellaceae</taxon>
        <taxon>Shewanella</taxon>
    </lineage>
</organism>
<dbReference type="InterPro" id="IPR002347">
    <property type="entry name" value="SDR_fam"/>
</dbReference>
<dbReference type="InterPro" id="IPR036291">
    <property type="entry name" value="NAD(P)-bd_dom_sf"/>
</dbReference>
<proteinExistence type="predicted"/>
<dbReference type="Gene3D" id="3.40.50.720">
    <property type="entry name" value="NAD(P)-binding Rossmann-like Domain"/>
    <property type="match status" value="1"/>
</dbReference>
<dbReference type="SUPFAM" id="SSF51735">
    <property type="entry name" value="NAD(P)-binding Rossmann-fold domains"/>
    <property type="match status" value="1"/>
</dbReference>
<evidence type="ECO:0000313" key="1">
    <source>
        <dbReference type="EMBL" id="QVK24121.1"/>
    </source>
</evidence>
<reference evidence="1 2" key="1">
    <citation type="journal article" date="2012" name="Int. J. Syst. Evol. Microbiol.">
        <title>Shewanella dokdonensis sp. nov., isolated from seawater.</title>
        <authorList>
            <person name="Sung H.R."/>
            <person name="Yoon J.H."/>
            <person name="Ghim S.Y."/>
        </authorList>
    </citation>
    <scope>NUCLEOTIDE SEQUENCE [LARGE SCALE GENOMIC DNA]</scope>
    <source>
        <strain evidence="1 2">DSM 23626</strain>
    </source>
</reference>
<evidence type="ECO:0000313" key="2">
    <source>
        <dbReference type="Proteomes" id="UP000676428"/>
    </source>
</evidence>
<gene>
    <name evidence="1" type="ORF">KHX94_05890</name>
</gene>
<dbReference type="EMBL" id="CP074572">
    <property type="protein sequence ID" value="QVK24121.1"/>
    <property type="molecule type" value="Genomic_DNA"/>
</dbReference>